<accession>X1KPK4</accession>
<dbReference type="AlphaFoldDB" id="X1KPK4"/>
<comment type="caution">
    <text evidence="5">The sequence shown here is derived from an EMBL/GenBank/DDBJ whole genome shotgun (WGS) entry which is preliminary data.</text>
</comment>
<sequence length="126" mass="14080">MHLKIDGATLRDVRTDQETWKEIFKKVLSGKFHPGIRVDKTSFEALLKTKANEAPIYVLEEGGKDILEVDIGKNPVFVLGDHIGLPRKVEGFALRYGEKVSLGKQPFLAASCITILNYLLDRKAVT</sequence>
<dbReference type="GO" id="GO:0008757">
    <property type="term" value="F:S-adenosylmethionine-dependent methyltransferase activity"/>
    <property type="evidence" value="ECO:0007669"/>
    <property type="project" value="TreeGrafter"/>
</dbReference>
<dbReference type="GO" id="GO:0008175">
    <property type="term" value="F:tRNA methyltransferase activity"/>
    <property type="evidence" value="ECO:0007669"/>
    <property type="project" value="InterPro"/>
</dbReference>
<keyword evidence="2" id="KW-0489">Methyltransferase</keyword>
<dbReference type="EMBL" id="BARV01007484">
    <property type="protein sequence ID" value="GAI08618.1"/>
    <property type="molecule type" value="Genomic_DNA"/>
</dbReference>
<reference evidence="5" key="1">
    <citation type="journal article" date="2014" name="Front. Microbiol.">
        <title>High frequency of phylogenetically diverse reductive dehalogenase-homologous genes in deep subseafloor sedimentary metagenomes.</title>
        <authorList>
            <person name="Kawai M."/>
            <person name="Futagami T."/>
            <person name="Toyoda A."/>
            <person name="Takaki Y."/>
            <person name="Nishi S."/>
            <person name="Hori S."/>
            <person name="Arai W."/>
            <person name="Tsubouchi T."/>
            <person name="Morono Y."/>
            <person name="Uchiyama I."/>
            <person name="Ito T."/>
            <person name="Fujiyama A."/>
            <person name="Inagaki F."/>
            <person name="Takami H."/>
        </authorList>
    </citation>
    <scope>NUCLEOTIDE SEQUENCE</scope>
    <source>
        <strain evidence="5">Expedition CK06-06</strain>
    </source>
</reference>
<dbReference type="InterPro" id="IPR029026">
    <property type="entry name" value="tRNA_m1G_MTases_N"/>
</dbReference>
<proteinExistence type="predicted"/>
<dbReference type="GO" id="GO:0030488">
    <property type="term" value="P:tRNA methylation"/>
    <property type="evidence" value="ECO:0007669"/>
    <property type="project" value="TreeGrafter"/>
</dbReference>
<evidence type="ECO:0000313" key="5">
    <source>
        <dbReference type="EMBL" id="GAI08618.1"/>
    </source>
</evidence>
<dbReference type="Gene3D" id="3.40.1280.10">
    <property type="match status" value="1"/>
</dbReference>
<dbReference type="Pfam" id="PF04013">
    <property type="entry name" value="Methyltrn_RNA_2"/>
    <property type="match status" value="1"/>
</dbReference>
<evidence type="ECO:0000256" key="3">
    <source>
        <dbReference type="ARBA" id="ARBA00022679"/>
    </source>
</evidence>
<name>X1KPK4_9ZZZZ</name>
<gene>
    <name evidence="5" type="ORF">S06H3_15230</name>
</gene>
<keyword evidence="4" id="KW-0949">S-adenosyl-L-methionine</keyword>
<evidence type="ECO:0000256" key="4">
    <source>
        <dbReference type="ARBA" id="ARBA00022691"/>
    </source>
</evidence>
<dbReference type="SUPFAM" id="SSF75217">
    <property type="entry name" value="alpha/beta knot"/>
    <property type="match status" value="1"/>
</dbReference>
<dbReference type="PANTHER" id="PTHR40703">
    <property type="entry name" value="TRNA (PSEUDOURIDINE(54)-N(1))-METHYLTRANSFERASE"/>
    <property type="match status" value="1"/>
</dbReference>
<dbReference type="InterPro" id="IPR029028">
    <property type="entry name" value="Alpha/beta_knot_MTases"/>
</dbReference>
<evidence type="ECO:0000256" key="2">
    <source>
        <dbReference type="ARBA" id="ARBA00022603"/>
    </source>
</evidence>
<dbReference type="InterPro" id="IPR007158">
    <property type="entry name" value="TrmY"/>
</dbReference>
<evidence type="ECO:0000256" key="1">
    <source>
        <dbReference type="ARBA" id="ARBA00022490"/>
    </source>
</evidence>
<keyword evidence="1" id="KW-0963">Cytoplasm</keyword>
<organism evidence="5">
    <name type="scientific">marine sediment metagenome</name>
    <dbReference type="NCBI Taxonomy" id="412755"/>
    <lineage>
        <taxon>unclassified sequences</taxon>
        <taxon>metagenomes</taxon>
        <taxon>ecological metagenomes</taxon>
    </lineage>
</organism>
<dbReference type="PANTHER" id="PTHR40703:SF1">
    <property type="entry name" value="TRNA (PSEUDOURIDINE(54)-N(1))-METHYLTRANSFERASE"/>
    <property type="match status" value="1"/>
</dbReference>
<keyword evidence="3" id="KW-0808">Transferase</keyword>
<protein>
    <submittedName>
        <fullName evidence="5">Uncharacterized protein</fullName>
    </submittedName>
</protein>